<evidence type="ECO:0000313" key="2">
    <source>
        <dbReference type="Proteomes" id="UP000030745"/>
    </source>
</evidence>
<evidence type="ECO:0000313" key="1">
    <source>
        <dbReference type="EMBL" id="KDO19491.1"/>
    </source>
</evidence>
<proteinExistence type="predicted"/>
<reference evidence="1 2" key="1">
    <citation type="journal article" date="2013" name="PLoS Genet.">
        <title>Distinctive expansion of potential virulence genes in the genome of the oomycete fish pathogen Saprolegnia parasitica.</title>
        <authorList>
            <person name="Jiang R.H."/>
            <person name="de Bruijn I."/>
            <person name="Haas B.J."/>
            <person name="Belmonte R."/>
            <person name="Lobach L."/>
            <person name="Christie J."/>
            <person name="van den Ackerveken G."/>
            <person name="Bottin A."/>
            <person name="Bulone V."/>
            <person name="Diaz-Moreno S.M."/>
            <person name="Dumas B."/>
            <person name="Fan L."/>
            <person name="Gaulin E."/>
            <person name="Govers F."/>
            <person name="Grenville-Briggs L.J."/>
            <person name="Horner N.R."/>
            <person name="Levin J.Z."/>
            <person name="Mammella M."/>
            <person name="Meijer H.J."/>
            <person name="Morris P."/>
            <person name="Nusbaum C."/>
            <person name="Oome S."/>
            <person name="Phillips A.J."/>
            <person name="van Rooyen D."/>
            <person name="Rzeszutek E."/>
            <person name="Saraiva M."/>
            <person name="Secombes C.J."/>
            <person name="Seidl M.F."/>
            <person name="Snel B."/>
            <person name="Stassen J.H."/>
            <person name="Sykes S."/>
            <person name="Tripathy S."/>
            <person name="van den Berg H."/>
            <person name="Vega-Arreguin J.C."/>
            <person name="Wawra S."/>
            <person name="Young S.K."/>
            <person name="Zeng Q."/>
            <person name="Dieguez-Uribeondo J."/>
            <person name="Russ C."/>
            <person name="Tyler B.M."/>
            <person name="van West P."/>
        </authorList>
    </citation>
    <scope>NUCLEOTIDE SEQUENCE [LARGE SCALE GENOMIC DNA]</scope>
    <source>
        <strain evidence="1 2">CBS 223.65</strain>
    </source>
</reference>
<keyword evidence="2" id="KW-1185">Reference proteome</keyword>
<sequence>MLMFEYASRLVYFLLGQPPPCVPVCPATAVILRSYLAPTRLPATVSDSDLAHLLCVLHNQAQALDIIDNNGDFRYVQRLHNACMPNVQVAADGTMLRHGDQVFAPRWTRKS</sequence>
<dbReference type="VEuPathDB" id="FungiDB:SPRG_15297"/>
<dbReference type="RefSeq" id="XP_012209795.1">
    <property type="nucleotide sequence ID" value="XM_012354405.1"/>
</dbReference>
<name>A0A067BYT3_SAPPC</name>
<organism evidence="1 2">
    <name type="scientific">Saprolegnia parasitica (strain CBS 223.65)</name>
    <dbReference type="NCBI Taxonomy" id="695850"/>
    <lineage>
        <taxon>Eukaryota</taxon>
        <taxon>Sar</taxon>
        <taxon>Stramenopiles</taxon>
        <taxon>Oomycota</taxon>
        <taxon>Saprolegniomycetes</taxon>
        <taxon>Saprolegniales</taxon>
        <taxon>Saprolegniaceae</taxon>
        <taxon>Saprolegnia</taxon>
    </lineage>
</organism>
<protein>
    <submittedName>
        <fullName evidence="1">Uncharacterized protein</fullName>
    </submittedName>
</protein>
<dbReference type="EMBL" id="KK583348">
    <property type="protein sequence ID" value="KDO19491.1"/>
    <property type="molecule type" value="Genomic_DNA"/>
</dbReference>
<dbReference type="GeneID" id="24137038"/>
<dbReference type="KEGG" id="spar:SPRG_15297"/>
<dbReference type="Proteomes" id="UP000030745">
    <property type="component" value="Unassembled WGS sequence"/>
</dbReference>
<dbReference type="AlphaFoldDB" id="A0A067BYT3"/>
<gene>
    <name evidence="1" type="ORF">SPRG_15297</name>
</gene>
<accession>A0A067BYT3</accession>